<dbReference type="InterPro" id="IPR017871">
    <property type="entry name" value="ABC_transporter-like_CS"/>
</dbReference>
<accession>A0ABU7I5V1</accession>
<proteinExistence type="inferred from homology"/>
<dbReference type="Pfam" id="PF00005">
    <property type="entry name" value="ABC_tran"/>
    <property type="match status" value="1"/>
</dbReference>
<dbReference type="PROSITE" id="PS00211">
    <property type="entry name" value="ABC_TRANSPORTER_1"/>
    <property type="match status" value="1"/>
</dbReference>
<keyword evidence="3" id="KW-0547">Nucleotide-binding</keyword>
<dbReference type="InterPro" id="IPR027417">
    <property type="entry name" value="P-loop_NTPase"/>
</dbReference>
<dbReference type="Proteomes" id="UP001336835">
    <property type="component" value="Unassembled WGS sequence"/>
</dbReference>
<sequence>MERLQIQNLSKQYGNGVKALDHVTLSIGNGMFGLLGPNGAGKSSLMRTLATLQLPDSGQVHFDGQDIYKDSQYMRNQLGYLPQDFGVYPKISAVDLLSHMAVLKGMLNKSERKEQVMSLLQQTNLYEVRKRAVSTYSGGMRQRFGIAQALLGNPQLIIVDEPTAGLDPLERNRFHDLLSEIGEQKVVLLSTHIVEDVHDLCPEMAVLAGGKVILKGKPSILTEGLNGRIWRKTISKEALADYTTVFNVISTRRLAGQIQLHVLADERPATGFEPFYPGLEEVYFSSLFGAQQVQEEGRR</sequence>
<dbReference type="Gene3D" id="3.40.50.300">
    <property type="entry name" value="P-loop containing nucleotide triphosphate hydrolases"/>
    <property type="match status" value="1"/>
</dbReference>
<organism evidence="6 7">
    <name type="scientific">Pedobacter albus</name>
    <dbReference type="NCBI Taxonomy" id="3113905"/>
    <lineage>
        <taxon>Bacteria</taxon>
        <taxon>Pseudomonadati</taxon>
        <taxon>Bacteroidota</taxon>
        <taxon>Sphingobacteriia</taxon>
        <taxon>Sphingobacteriales</taxon>
        <taxon>Sphingobacteriaceae</taxon>
        <taxon>Pedobacter</taxon>
    </lineage>
</organism>
<protein>
    <submittedName>
        <fullName evidence="6">ABC transporter ATP-binding protein</fullName>
    </submittedName>
</protein>
<dbReference type="RefSeq" id="WP_330107097.1">
    <property type="nucleotide sequence ID" value="NZ_JAZDQT010000001.1"/>
</dbReference>
<dbReference type="SUPFAM" id="SSF52540">
    <property type="entry name" value="P-loop containing nucleoside triphosphate hydrolases"/>
    <property type="match status" value="1"/>
</dbReference>
<comment type="caution">
    <text evidence="6">The sequence shown here is derived from an EMBL/GenBank/DDBJ whole genome shotgun (WGS) entry which is preliminary data.</text>
</comment>
<dbReference type="CDD" id="cd03264">
    <property type="entry name" value="ABC_drug_resistance_like"/>
    <property type="match status" value="1"/>
</dbReference>
<dbReference type="GO" id="GO:0005524">
    <property type="term" value="F:ATP binding"/>
    <property type="evidence" value="ECO:0007669"/>
    <property type="project" value="UniProtKB-KW"/>
</dbReference>
<reference evidence="6 7" key="1">
    <citation type="submission" date="2024-01" db="EMBL/GenBank/DDBJ databases">
        <title>Pedobacter sp. nov., isolated from fresh soil.</title>
        <authorList>
            <person name="Le N.T.T."/>
        </authorList>
    </citation>
    <scope>NUCLEOTIDE SEQUENCE [LARGE SCALE GENOMIC DNA]</scope>
    <source>
        <strain evidence="6 7">KR3-3</strain>
    </source>
</reference>
<gene>
    <name evidence="6" type="ORF">VRU48_06445</name>
</gene>
<feature type="domain" description="ABC transporter" evidence="5">
    <location>
        <begin position="4"/>
        <end position="234"/>
    </location>
</feature>
<evidence type="ECO:0000313" key="7">
    <source>
        <dbReference type="Proteomes" id="UP001336835"/>
    </source>
</evidence>
<evidence type="ECO:0000256" key="3">
    <source>
        <dbReference type="ARBA" id="ARBA00022741"/>
    </source>
</evidence>
<comment type="similarity">
    <text evidence="1">Belongs to the ABC transporter superfamily.</text>
</comment>
<evidence type="ECO:0000256" key="4">
    <source>
        <dbReference type="ARBA" id="ARBA00022840"/>
    </source>
</evidence>
<keyword evidence="7" id="KW-1185">Reference proteome</keyword>
<dbReference type="PROSITE" id="PS50893">
    <property type="entry name" value="ABC_TRANSPORTER_2"/>
    <property type="match status" value="1"/>
</dbReference>
<keyword evidence="2" id="KW-0813">Transport</keyword>
<dbReference type="InterPro" id="IPR003439">
    <property type="entry name" value="ABC_transporter-like_ATP-bd"/>
</dbReference>
<dbReference type="PANTHER" id="PTHR43335:SF2">
    <property type="entry name" value="ABC TRANSPORTER, ATP-BINDING PROTEIN"/>
    <property type="match status" value="1"/>
</dbReference>
<evidence type="ECO:0000256" key="1">
    <source>
        <dbReference type="ARBA" id="ARBA00005417"/>
    </source>
</evidence>
<keyword evidence="4 6" id="KW-0067">ATP-binding</keyword>
<dbReference type="PANTHER" id="PTHR43335">
    <property type="entry name" value="ABC TRANSPORTER, ATP-BINDING PROTEIN"/>
    <property type="match status" value="1"/>
</dbReference>
<name>A0ABU7I5V1_9SPHI</name>
<dbReference type="InterPro" id="IPR003593">
    <property type="entry name" value="AAA+_ATPase"/>
</dbReference>
<evidence type="ECO:0000259" key="5">
    <source>
        <dbReference type="PROSITE" id="PS50893"/>
    </source>
</evidence>
<dbReference type="EMBL" id="JAZDQT010000001">
    <property type="protein sequence ID" value="MEE1944737.1"/>
    <property type="molecule type" value="Genomic_DNA"/>
</dbReference>
<evidence type="ECO:0000313" key="6">
    <source>
        <dbReference type="EMBL" id="MEE1944737.1"/>
    </source>
</evidence>
<evidence type="ECO:0000256" key="2">
    <source>
        <dbReference type="ARBA" id="ARBA00022448"/>
    </source>
</evidence>
<dbReference type="SMART" id="SM00382">
    <property type="entry name" value="AAA"/>
    <property type="match status" value="1"/>
</dbReference>